<dbReference type="EC" id="5.1.3.20" evidence="4"/>
<evidence type="ECO:0000256" key="1">
    <source>
        <dbReference type="ARBA" id="ARBA00022857"/>
    </source>
</evidence>
<feature type="binding site" evidence="4">
    <location>
        <position position="179"/>
    </location>
    <ligand>
        <name>substrate</name>
    </ligand>
</feature>
<accession>W0DJA3</accession>
<feature type="binding site" evidence="4">
    <location>
        <position position="38"/>
    </location>
    <ligand>
        <name>NADP(+)</name>
        <dbReference type="ChEBI" id="CHEBI:58349"/>
    </ligand>
</feature>
<evidence type="ECO:0000256" key="4">
    <source>
        <dbReference type="HAMAP-Rule" id="MF_01601"/>
    </source>
</evidence>
<dbReference type="Proteomes" id="UP000005289">
    <property type="component" value="Chromosome"/>
</dbReference>
<comment type="domain">
    <text evidence="4">Contains a large N-terminal NADP-binding domain, and a smaller C-terminal substrate-binding domain.</text>
</comment>
<feature type="binding site" evidence="4">
    <location>
        <position position="213"/>
    </location>
    <ligand>
        <name>substrate</name>
    </ligand>
</feature>
<dbReference type="EMBL" id="CP007029">
    <property type="protein sequence ID" value="AHE97317.1"/>
    <property type="molecule type" value="Genomic_DNA"/>
</dbReference>
<comment type="similarity">
    <text evidence="4">Belongs to the NAD(P)-dependent epimerase/dehydratase family. HldD subfamily.</text>
</comment>
<organism evidence="6 7">
    <name type="scientific">Thioalkalivibrio paradoxus ARh 1</name>
    <dbReference type="NCBI Taxonomy" id="713585"/>
    <lineage>
        <taxon>Bacteria</taxon>
        <taxon>Pseudomonadati</taxon>
        <taxon>Pseudomonadota</taxon>
        <taxon>Gammaproteobacteria</taxon>
        <taxon>Chromatiales</taxon>
        <taxon>Ectothiorhodospiraceae</taxon>
        <taxon>Thioalkalivibrio</taxon>
    </lineage>
</organism>
<dbReference type="Gene3D" id="3.90.25.10">
    <property type="entry name" value="UDP-galactose 4-epimerase, domain 1"/>
    <property type="match status" value="1"/>
</dbReference>
<dbReference type="PANTHER" id="PTHR43103:SF3">
    <property type="entry name" value="ADP-L-GLYCERO-D-MANNO-HEPTOSE-6-EPIMERASE"/>
    <property type="match status" value="1"/>
</dbReference>
<evidence type="ECO:0000256" key="3">
    <source>
        <dbReference type="ARBA" id="ARBA00023277"/>
    </source>
</evidence>
<feature type="domain" description="NAD-dependent epimerase/dehydratase" evidence="5">
    <location>
        <begin position="2"/>
        <end position="241"/>
    </location>
</feature>
<comment type="pathway">
    <text evidence="4">Nucleotide-sugar biosynthesis; ADP-L-glycero-beta-D-manno-heptose biosynthesis; ADP-L-glycero-beta-D-manno-heptose from D-glycero-beta-D-manno-heptose 7-phosphate: step 4/4.</text>
</comment>
<feature type="binding site" evidence="4">
    <location>
        <position position="177"/>
    </location>
    <ligand>
        <name>NADP(+)</name>
        <dbReference type="ChEBI" id="CHEBI:58349"/>
    </ligand>
</feature>
<evidence type="ECO:0000259" key="5">
    <source>
        <dbReference type="Pfam" id="PF01370"/>
    </source>
</evidence>
<dbReference type="KEGG" id="tti:THITH_02435"/>
<dbReference type="HAMAP" id="MF_01601">
    <property type="entry name" value="Heptose_epimerase"/>
    <property type="match status" value="1"/>
</dbReference>
<dbReference type="UniPathway" id="UPA00356">
    <property type="reaction ID" value="UER00440"/>
</dbReference>
<dbReference type="InterPro" id="IPR036291">
    <property type="entry name" value="NAD(P)-bd_dom_sf"/>
</dbReference>
<dbReference type="Gene3D" id="3.40.50.720">
    <property type="entry name" value="NAD(P)-binding Rossmann-like Domain"/>
    <property type="match status" value="1"/>
</dbReference>
<dbReference type="CDD" id="cd05248">
    <property type="entry name" value="ADP_GME_SDR_e"/>
    <property type="match status" value="1"/>
</dbReference>
<feature type="binding site" evidence="4">
    <location>
        <begin position="10"/>
        <end position="11"/>
    </location>
    <ligand>
        <name>NADP(+)</name>
        <dbReference type="ChEBI" id="CHEBI:58349"/>
    </ligand>
</feature>
<feature type="binding site" evidence="4">
    <location>
        <position position="143"/>
    </location>
    <ligand>
        <name>NADP(+)</name>
        <dbReference type="ChEBI" id="CHEBI:58349"/>
    </ligand>
</feature>
<dbReference type="SUPFAM" id="SSF51735">
    <property type="entry name" value="NAD(P)-binding Rossmann-fold domains"/>
    <property type="match status" value="1"/>
</dbReference>
<sequence length="322" mass="35797">MIIVTGGAGFIGSNLVHELNLRGQTDIVVVDDLTRGEKALNLADCTIADYLDKEDFADRVAQHSVLDRAEAVFHLGACSATTEWDGRYMMRNNFEYTRVLFHACQDLRIPFIYASSASVYGGGRVFAEDPANERPLNVYGYSKLLFDQYLRRHMHELAAPVVGLRYFNVYGPREQHKGSMASVAHHFQNQLAGTGRVRLFEGCDGYADGEQQRDFVDVQDCVNVKLWLLEHPEVSGIFNLGTGRARSFNDMARAVIGAWGSGEIEYIPFPDHLKGRYQSYTQADLSALRAAGCDLEFRDVEAGAARYVADTRARQGAAVPAQ</sequence>
<feature type="binding site" evidence="4">
    <location>
        <position position="277"/>
    </location>
    <ligand>
        <name>substrate</name>
    </ligand>
</feature>
<evidence type="ECO:0000256" key="2">
    <source>
        <dbReference type="ARBA" id="ARBA00023235"/>
    </source>
</evidence>
<dbReference type="STRING" id="713585.THITH_02435"/>
<comment type="catalytic activity">
    <reaction evidence="4">
        <text>ADP-D-glycero-beta-D-manno-heptose = ADP-L-glycero-beta-D-manno-heptose</text>
        <dbReference type="Rhea" id="RHEA:17577"/>
        <dbReference type="ChEBI" id="CHEBI:59967"/>
        <dbReference type="ChEBI" id="CHEBI:61506"/>
        <dbReference type="EC" id="5.1.3.20"/>
    </reaction>
</comment>
<reference evidence="6 7" key="1">
    <citation type="submission" date="2013-12" db="EMBL/GenBank/DDBJ databases">
        <authorList>
            <consortium name="DOE Joint Genome Institute"/>
            <person name="Muyzer G."/>
            <person name="Huntemann M."/>
            <person name="Han J."/>
            <person name="Chen A."/>
            <person name="Kyrpides N."/>
            <person name="Mavromatis K."/>
            <person name="Markowitz V."/>
            <person name="Palaniappan K."/>
            <person name="Ivanova N."/>
            <person name="Schaumberg A."/>
            <person name="Pati A."/>
            <person name="Liolios K."/>
            <person name="Nordberg H.P."/>
            <person name="Cantor M.N."/>
            <person name="Hua S.X."/>
            <person name="Woyke T."/>
        </authorList>
    </citation>
    <scope>NUCLEOTIDE SEQUENCE [LARGE SCALE GENOMIC DNA]</scope>
    <source>
        <strain evidence="6 7">ARh 1</strain>
    </source>
</reference>
<feature type="binding site" evidence="4">
    <location>
        <begin position="75"/>
        <end position="79"/>
    </location>
    <ligand>
        <name>NADP(+)</name>
        <dbReference type="ChEBI" id="CHEBI:58349"/>
    </ligand>
</feature>
<dbReference type="Pfam" id="PF01370">
    <property type="entry name" value="Epimerase"/>
    <property type="match status" value="1"/>
</dbReference>
<evidence type="ECO:0000313" key="7">
    <source>
        <dbReference type="Proteomes" id="UP000005289"/>
    </source>
</evidence>
<dbReference type="InterPro" id="IPR011912">
    <property type="entry name" value="Heptose_epim"/>
</dbReference>
<dbReference type="NCBIfam" id="TIGR02197">
    <property type="entry name" value="heptose_epim"/>
    <property type="match status" value="1"/>
</dbReference>
<comment type="cofactor">
    <cofactor evidence="4">
        <name>NADP(+)</name>
        <dbReference type="ChEBI" id="CHEBI:58349"/>
    </cofactor>
    <text evidence="4">Binds 1 NADP(+) per subunit.</text>
</comment>
<feature type="binding site" evidence="4">
    <location>
        <begin position="31"/>
        <end position="32"/>
    </location>
    <ligand>
        <name>NADP(+)</name>
        <dbReference type="ChEBI" id="CHEBI:58349"/>
    </ligand>
</feature>
<dbReference type="PANTHER" id="PTHR43103">
    <property type="entry name" value="NUCLEOSIDE-DIPHOSPHATE-SUGAR EPIMERASE"/>
    <property type="match status" value="1"/>
</dbReference>
<dbReference type="GO" id="GO:0097171">
    <property type="term" value="P:ADP-L-glycero-beta-D-manno-heptose biosynthetic process"/>
    <property type="evidence" value="ECO:0007669"/>
    <property type="project" value="UniProtKB-UniPathway"/>
</dbReference>
<dbReference type="GO" id="GO:0008712">
    <property type="term" value="F:ADP-glyceromanno-heptose 6-epimerase activity"/>
    <property type="evidence" value="ECO:0007669"/>
    <property type="project" value="UniProtKB-UniRule"/>
</dbReference>
<protein>
    <recommendedName>
        <fullName evidence="4">ADP-L-glycero-D-manno-heptose-6-epimerase</fullName>
        <ecNumber evidence="4">5.1.3.20</ecNumber>
    </recommendedName>
    <alternativeName>
        <fullName evidence="4">ADP-L-glycero-beta-D-manno-heptose-6-epimerase</fullName>
        <shortName evidence="4">ADP-glyceromanno-heptose 6-epimerase</shortName>
        <shortName evidence="4">ADP-hep 6-epimerase</shortName>
        <shortName evidence="4">AGME</shortName>
    </alternativeName>
</protein>
<dbReference type="OrthoDB" id="9803010at2"/>
<dbReference type="GO" id="GO:0050661">
    <property type="term" value="F:NADP binding"/>
    <property type="evidence" value="ECO:0007669"/>
    <property type="project" value="InterPro"/>
</dbReference>
<dbReference type="GO" id="GO:0005975">
    <property type="term" value="P:carbohydrate metabolic process"/>
    <property type="evidence" value="ECO:0007669"/>
    <property type="project" value="UniProtKB-UniRule"/>
</dbReference>
<feature type="binding site" evidence="4">
    <location>
        <position position="169"/>
    </location>
    <ligand>
        <name>NADP(+)</name>
        <dbReference type="ChEBI" id="CHEBI:58349"/>
    </ligand>
</feature>
<feature type="active site" description="Proton acceptor" evidence="4">
    <location>
        <position position="177"/>
    </location>
</feature>
<feature type="binding site" evidence="4">
    <location>
        <position position="92"/>
    </location>
    <ligand>
        <name>NADP(+)</name>
        <dbReference type="ChEBI" id="CHEBI:58349"/>
    </ligand>
</feature>
<gene>
    <name evidence="6" type="primary">rfaD</name>
    <name evidence="4" type="synonym">hldD</name>
    <name evidence="6" type="ORF">THITH_02435</name>
</gene>
<feature type="binding site" evidence="4">
    <location>
        <position position="53"/>
    </location>
    <ligand>
        <name>NADP(+)</name>
        <dbReference type="ChEBI" id="CHEBI:58349"/>
    </ligand>
</feature>
<dbReference type="HOGENOM" id="CLU_007383_1_3_6"/>
<comment type="subunit">
    <text evidence="4">Homopentamer.</text>
</comment>
<keyword evidence="2 4" id="KW-0413">Isomerase</keyword>
<dbReference type="AlphaFoldDB" id="W0DJA3"/>
<evidence type="ECO:0000313" key="6">
    <source>
        <dbReference type="EMBL" id="AHE97317.1"/>
    </source>
</evidence>
<dbReference type="RefSeq" id="WP_006746108.1">
    <property type="nucleotide sequence ID" value="NZ_CP007029.1"/>
</dbReference>
<feature type="active site" description="Proton acceptor" evidence="4">
    <location>
        <position position="139"/>
    </location>
</feature>
<feature type="binding site" evidence="4">
    <location>
        <position position="186"/>
    </location>
    <ligand>
        <name>substrate</name>
    </ligand>
</feature>
<dbReference type="InterPro" id="IPR001509">
    <property type="entry name" value="Epimerase_deHydtase"/>
</dbReference>
<feature type="binding site" evidence="4">
    <location>
        <begin position="200"/>
        <end position="203"/>
    </location>
    <ligand>
        <name>substrate</name>
    </ligand>
</feature>
<comment type="function">
    <text evidence="4">Catalyzes the interconversion between ADP-D-glycero-beta-D-manno-heptose and ADP-L-glycero-beta-D-manno-heptose via an epimerization at carbon 6 of the heptose.</text>
</comment>
<feature type="binding site" evidence="4">
    <location>
        <position position="168"/>
    </location>
    <ligand>
        <name>substrate</name>
    </ligand>
</feature>
<keyword evidence="3 4" id="KW-0119">Carbohydrate metabolism</keyword>
<proteinExistence type="inferred from homology"/>
<name>W0DJA3_9GAMM</name>
<keyword evidence="1 4" id="KW-0521">NADP</keyword>
<keyword evidence="7" id="KW-1185">Reference proteome</keyword>